<accession>A0AAW9YNX4</accession>
<evidence type="ECO:0000313" key="3">
    <source>
        <dbReference type="Proteomes" id="UP000774689"/>
    </source>
</evidence>
<name>A0AAW9YNX4_9GAMM</name>
<sequence>MEQGAFVFPPSLHGTFPHRFGRHGYSGLWLICLAYRKIKVVSLQMIPYLSWILFTAYLNFYIWWCN</sequence>
<feature type="transmembrane region" description="Helical" evidence="1">
    <location>
        <begin position="45"/>
        <end position="64"/>
    </location>
</feature>
<proteinExistence type="predicted"/>
<evidence type="ECO:0000256" key="1">
    <source>
        <dbReference type="SAM" id="Phobius"/>
    </source>
</evidence>
<organism evidence="2 3">
    <name type="scientific">Francisella orientalis</name>
    <dbReference type="NCBI Taxonomy" id="299583"/>
    <lineage>
        <taxon>Bacteria</taxon>
        <taxon>Pseudomonadati</taxon>
        <taxon>Pseudomonadota</taxon>
        <taxon>Gammaproteobacteria</taxon>
        <taxon>Thiotrichales</taxon>
        <taxon>Francisellaceae</taxon>
        <taxon>Francisella</taxon>
    </lineage>
</organism>
<dbReference type="GO" id="GO:0016020">
    <property type="term" value="C:membrane"/>
    <property type="evidence" value="ECO:0007669"/>
    <property type="project" value="UniProtKB-SubCell"/>
</dbReference>
<protein>
    <submittedName>
        <fullName evidence="2">Uncharacterized protein</fullName>
    </submittedName>
</protein>
<dbReference type="AlphaFoldDB" id="A0AAW9YNX4"/>
<keyword evidence="1" id="KW-1133">Transmembrane helix</keyword>
<keyword evidence="1" id="KW-0812">Transmembrane</keyword>
<evidence type="ECO:0000313" key="2">
    <source>
        <dbReference type="EMBL" id="NIY56244.1"/>
    </source>
</evidence>
<comment type="caution">
    <text evidence="2">The sequence shown here is derived from an EMBL/GenBank/DDBJ whole genome shotgun (WGS) entry which is preliminary data.</text>
</comment>
<dbReference type="Proteomes" id="UP000774689">
    <property type="component" value="Unassembled WGS sequence"/>
</dbReference>
<keyword evidence="1" id="KW-0472">Membrane</keyword>
<gene>
    <name evidence="2" type="ORF">CHQ83_02200</name>
</gene>
<reference evidence="2" key="1">
    <citation type="journal article" date="2020" name="Int. J. Syst. Evol. Microbiol.">
        <title>Reclassification of Francisella noatunensis subsp. orientalis Ottem et al. 2009 as Francisella orientalis sp. nov., Francisella noatunensis subsp. chilensis subsp. nov. and emended description of Francisella noatunensis.</title>
        <authorList>
            <person name="Ramirez-Paredes J.G."/>
            <person name="Larsson P."/>
            <person name="Thompson K.D."/>
            <person name="Penman D.J."/>
            <person name="Busse H.J."/>
            <person name="Ohrman C."/>
            <person name="Sjodin A."/>
            <person name="Soto E."/>
            <person name="Richards R.H."/>
            <person name="Adams A."/>
            <person name="Colquhoun D.J."/>
        </authorList>
    </citation>
    <scope>NUCLEOTIDE SEQUENCE</scope>
    <source>
        <strain evidence="2">LADL-07285A</strain>
    </source>
</reference>
<dbReference type="Gene3D" id="1.20.1260.100">
    <property type="entry name" value="TspO/MBR protein"/>
    <property type="match status" value="1"/>
</dbReference>
<dbReference type="EMBL" id="QPQM01000001">
    <property type="protein sequence ID" value="NIY56244.1"/>
    <property type="molecule type" value="Genomic_DNA"/>
</dbReference>
<dbReference type="InterPro" id="IPR038330">
    <property type="entry name" value="TspO/MBR-related_sf"/>
</dbReference>